<dbReference type="PATRIC" id="fig|1348973.3.peg.2224"/>
<evidence type="ECO:0000313" key="4">
    <source>
        <dbReference type="Proteomes" id="UP000027936"/>
    </source>
</evidence>
<comment type="caution">
    <text evidence="3">The sequence shown here is derived from an EMBL/GenBank/DDBJ whole genome shotgun (WGS) entry which is preliminary data.</text>
</comment>
<evidence type="ECO:0000256" key="1">
    <source>
        <dbReference type="SAM" id="Coils"/>
    </source>
</evidence>
<keyword evidence="3" id="KW-0449">Lipoprotein</keyword>
<protein>
    <submittedName>
        <fullName evidence="3">Sporulation lipoprotein YhcN/YlaJ (Spore_YhcN_YlaJ)</fullName>
    </submittedName>
</protein>
<keyword evidence="1" id="KW-0175">Coiled coil</keyword>
<feature type="chain" id="PRO_5038357198" evidence="2">
    <location>
        <begin position="24"/>
        <end position="154"/>
    </location>
</feature>
<name>A0A072NKR6_SCHAZ</name>
<evidence type="ECO:0000313" key="3">
    <source>
        <dbReference type="EMBL" id="KEF38269.1"/>
    </source>
</evidence>
<keyword evidence="2" id="KW-0732">Signal</keyword>
<dbReference type="EMBL" id="JJRY01000008">
    <property type="protein sequence ID" value="KEF38269.1"/>
    <property type="molecule type" value="Genomic_DNA"/>
</dbReference>
<evidence type="ECO:0000256" key="2">
    <source>
        <dbReference type="SAM" id="SignalP"/>
    </source>
</evidence>
<sequence length="154" mass="17945">MKKMPFLFIISFLYFLLSGCGQVEPDTINNGIRPVKMSTSESQQTIDQDEANKAKNILLKKDQVKLVRSVQSKDLLIAAVELEHWNTFKSKTLTKEMKKTLEKEINIKNIEVTTDHKIFIELEKLEEKIINHDISKKKLDKELQQINQLMKEQT</sequence>
<feature type="coiled-coil region" evidence="1">
    <location>
        <begin position="122"/>
        <end position="152"/>
    </location>
</feature>
<dbReference type="RefSeq" id="WP_035195705.1">
    <property type="nucleotide sequence ID" value="NZ_JJRY01000008.1"/>
</dbReference>
<gene>
    <name evidence="3" type="ORF">M670_02309</name>
</gene>
<organism evidence="3 4">
    <name type="scientific">Schinkia azotoformans MEV2011</name>
    <dbReference type="NCBI Taxonomy" id="1348973"/>
    <lineage>
        <taxon>Bacteria</taxon>
        <taxon>Bacillati</taxon>
        <taxon>Bacillota</taxon>
        <taxon>Bacilli</taxon>
        <taxon>Bacillales</taxon>
        <taxon>Bacillaceae</taxon>
        <taxon>Calidifontibacillus/Schinkia group</taxon>
        <taxon>Schinkia</taxon>
    </lineage>
</organism>
<dbReference type="OrthoDB" id="10016478at2"/>
<feature type="signal peptide" evidence="2">
    <location>
        <begin position="1"/>
        <end position="23"/>
    </location>
</feature>
<dbReference type="Proteomes" id="UP000027936">
    <property type="component" value="Unassembled WGS sequence"/>
</dbReference>
<reference evidence="3 4" key="1">
    <citation type="submission" date="2014-04" db="EMBL/GenBank/DDBJ databases">
        <title>Draft genome sequence of Bacillus azotoformans MEV2011, a (co-) denitrifying strain unable to grow in the presence of oxygen.</title>
        <authorList>
            <person name="Nielsen M."/>
            <person name="Schreiber L."/>
            <person name="Finster K."/>
            <person name="Schramm A."/>
        </authorList>
    </citation>
    <scope>NUCLEOTIDE SEQUENCE [LARGE SCALE GENOMIC DNA]</scope>
    <source>
        <strain evidence="3 4">MEV2011</strain>
    </source>
</reference>
<accession>A0A072NKR6</accession>
<proteinExistence type="predicted"/>
<dbReference type="PROSITE" id="PS51257">
    <property type="entry name" value="PROKAR_LIPOPROTEIN"/>
    <property type="match status" value="1"/>
</dbReference>
<dbReference type="AlphaFoldDB" id="A0A072NKR6"/>